<evidence type="ECO:0000313" key="1">
    <source>
        <dbReference type="EMBL" id="KAJ1672671.1"/>
    </source>
</evidence>
<accession>A0ACC1HBF6</accession>
<organism evidence="1 2">
    <name type="scientific">Spiromyces aspiralis</name>
    <dbReference type="NCBI Taxonomy" id="68401"/>
    <lineage>
        <taxon>Eukaryota</taxon>
        <taxon>Fungi</taxon>
        <taxon>Fungi incertae sedis</taxon>
        <taxon>Zoopagomycota</taxon>
        <taxon>Kickxellomycotina</taxon>
        <taxon>Kickxellomycetes</taxon>
        <taxon>Kickxellales</taxon>
        <taxon>Kickxellaceae</taxon>
        <taxon>Spiromyces</taxon>
    </lineage>
</organism>
<dbReference type="Proteomes" id="UP001145114">
    <property type="component" value="Unassembled WGS sequence"/>
</dbReference>
<evidence type="ECO:0000313" key="2">
    <source>
        <dbReference type="Proteomes" id="UP001145114"/>
    </source>
</evidence>
<dbReference type="EC" id="1.2.1.88" evidence="1"/>
<keyword evidence="2" id="KW-1185">Reference proteome</keyword>
<comment type="caution">
    <text evidence="1">The sequence shown here is derived from an EMBL/GenBank/DDBJ whole genome shotgun (WGS) entry which is preliminary data.</text>
</comment>
<name>A0ACC1HBF6_9FUNG</name>
<dbReference type="EMBL" id="JAMZIH010008010">
    <property type="protein sequence ID" value="KAJ1672671.1"/>
    <property type="molecule type" value="Genomic_DNA"/>
</dbReference>
<reference evidence="1" key="1">
    <citation type="submission" date="2022-06" db="EMBL/GenBank/DDBJ databases">
        <title>Phylogenomic reconstructions and comparative analyses of Kickxellomycotina fungi.</title>
        <authorList>
            <person name="Reynolds N.K."/>
            <person name="Stajich J.E."/>
            <person name="Barry K."/>
            <person name="Grigoriev I.V."/>
            <person name="Crous P."/>
            <person name="Smith M.E."/>
        </authorList>
    </citation>
    <scope>NUCLEOTIDE SEQUENCE</scope>
    <source>
        <strain evidence="1">RSA 2271</strain>
    </source>
</reference>
<protein>
    <submittedName>
        <fullName evidence="1">1-pyrroline-5-carboxylate dehydrogenase</fullName>
        <ecNumber evidence="1">1.2.1.88</ecNumber>
    </submittedName>
</protein>
<keyword evidence="1" id="KW-0560">Oxidoreductase</keyword>
<feature type="non-terminal residue" evidence="1">
    <location>
        <position position="117"/>
    </location>
</feature>
<sequence>MMFSPKSFPASAMRRSVSPRLFTTSSAAAHYAAYRPHQLGIYRLPDIHNEPNPQYAPGSPEREKLLEAVHELCSQAPLHVPLVINGKEVKTGNIEQQLMPAEHSKVLCTYENAGPKE</sequence>
<gene>
    <name evidence="1" type="primary">PUT2_1</name>
    <name evidence="1" type="ORF">EV182_006725</name>
</gene>
<proteinExistence type="predicted"/>